<feature type="transmembrane region" description="Helical" evidence="9">
    <location>
        <begin position="384"/>
        <end position="406"/>
    </location>
</feature>
<evidence type="ECO:0000256" key="5">
    <source>
        <dbReference type="ARBA" id="ARBA00023180"/>
    </source>
</evidence>
<feature type="transmembrane region" description="Helical" evidence="9">
    <location>
        <begin position="180"/>
        <end position="199"/>
    </location>
</feature>
<evidence type="ECO:0000313" key="11">
    <source>
        <dbReference type="Proteomes" id="UP001141327"/>
    </source>
</evidence>
<evidence type="ECO:0000256" key="7">
    <source>
        <dbReference type="ARBA" id="ARBA00041910"/>
    </source>
</evidence>
<organism evidence="10 11">
    <name type="scientific">Paratrimastix pyriformis</name>
    <dbReference type="NCBI Taxonomy" id="342808"/>
    <lineage>
        <taxon>Eukaryota</taxon>
        <taxon>Metamonada</taxon>
        <taxon>Preaxostyla</taxon>
        <taxon>Paratrimastigidae</taxon>
        <taxon>Paratrimastix</taxon>
    </lineage>
</organism>
<dbReference type="Gene3D" id="1.20.1250.20">
    <property type="entry name" value="MFS general substrate transporter like domains"/>
    <property type="match status" value="2"/>
</dbReference>
<feature type="transmembrane region" description="Helical" evidence="9">
    <location>
        <begin position="302"/>
        <end position="322"/>
    </location>
</feature>
<feature type="transmembrane region" description="Helical" evidence="9">
    <location>
        <begin position="65"/>
        <end position="89"/>
    </location>
</feature>
<dbReference type="PANTHER" id="PTHR23294:SF0">
    <property type="entry name" value="UNC93-LIKE PROTEIN MFSD11"/>
    <property type="match status" value="1"/>
</dbReference>
<feature type="transmembrane region" description="Helical" evidence="9">
    <location>
        <begin position="148"/>
        <end position="174"/>
    </location>
</feature>
<proteinExistence type="predicted"/>
<evidence type="ECO:0000313" key="10">
    <source>
        <dbReference type="EMBL" id="KAJ4462907.1"/>
    </source>
</evidence>
<feature type="transmembrane region" description="Helical" evidence="9">
    <location>
        <begin position="328"/>
        <end position="348"/>
    </location>
</feature>
<comment type="caution">
    <text evidence="10">The sequence shown here is derived from an EMBL/GenBank/DDBJ whole genome shotgun (WGS) entry which is preliminary data.</text>
</comment>
<keyword evidence="3 9" id="KW-1133">Transmembrane helix</keyword>
<dbReference type="InterPro" id="IPR051617">
    <property type="entry name" value="UNC-93-like_regulator"/>
</dbReference>
<feature type="transmembrane region" description="Helical" evidence="9">
    <location>
        <begin position="240"/>
        <end position="258"/>
    </location>
</feature>
<dbReference type="Pfam" id="PF05978">
    <property type="entry name" value="UNC-93"/>
    <property type="match status" value="1"/>
</dbReference>
<dbReference type="Pfam" id="PF07690">
    <property type="entry name" value="MFS_1"/>
    <property type="match status" value="1"/>
</dbReference>
<keyword evidence="5" id="KW-0325">Glycoprotein</keyword>
<keyword evidence="4 9" id="KW-0472">Membrane</keyword>
<protein>
    <recommendedName>
        <fullName evidence="6">UNC93-like protein MFSD11</fullName>
    </recommendedName>
    <alternativeName>
        <fullName evidence="7">Major facilitator superfamily domain-containing protein 11</fullName>
    </alternativeName>
</protein>
<dbReference type="Proteomes" id="UP001141327">
    <property type="component" value="Unassembled WGS sequence"/>
</dbReference>
<feature type="transmembrane region" description="Helical" evidence="9">
    <location>
        <begin position="12"/>
        <end position="31"/>
    </location>
</feature>
<keyword evidence="11" id="KW-1185">Reference proteome</keyword>
<comment type="subcellular location">
    <subcellularLocation>
        <location evidence="1">Membrane</location>
        <topology evidence="1">Multi-pass membrane protein</topology>
    </subcellularLocation>
</comment>
<dbReference type="InterPro" id="IPR011701">
    <property type="entry name" value="MFS"/>
</dbReference>
<accession>A0ABQ8UWE5</accession>
<gene>
    <name evidence="10" type="ORF">PAPYR_121</name>
</gene>
<evidence type="ECO:0000256" key="1">
    <source>
        <dbReference type="ARBA" id="ARBA00004141"/>
    </source>
</evidence>
<evidence type="ECO:0000256" key="9">
    <source>
        <dbReference type="SAM" id="Phobius"/>
    </source>
</evidence>
<dbReference type="PANTHER" id="PTHR23294">
    <property type="entry name" value="ET TRANSLATION PRODUCT-RELATED"/>
    <property type="match status" value="1"/>
</dbReference>
<evidence type="ECO:0000256" key="8">
    <source>
        <dbReference type="SAM" id="MobiDB-lite"/>
    </source>
</evidence>
<keyword evidence="2 9" id="KW-0812">Transmembrane</keyword>
<sequence length="423" mass="45710">MTRLFPDSGYWALGIVYFVFGFFSVFSGPFISFAGPRISMVIGSIPYFLFIGALLIGTFNGPVWLVYFMSVLIGIGASLLWGAQGAYLARVDHLSSRERPAVVELVEVPLRKQTPGQPETPPPSSSLPSPSPPPPPAKPAHSPGHTNMGLLTGIVLTMDGCSSIVGFLITFFLVDSNLTILLAVLTGLAFIGLVAFSLLRYIPPIPKEGESPGETKQEKARCDLKGILVPVFKLMVDPDMLLFQVPFIFYGCCYSFLAGSVPPLIKTASFAAPAMIVRGVAAMVSSVVLGRLGDKYGRIGTLMVTYIFALLALLFTLLGVLVADWLFFLAYIFFGCVESAQPTLIYALLEQLFQGKAEAYSCWGILRSLLCGAFFVMGDYISPLALGIVVAVLALLSEVTLFVMWIRSRSRRKASAPVSATKL</sequence>
<dbReference type="EMBL" id="JAPMOS010000001">
    <property type="protein sequence ID" value="KAJ4462907.1"/>
    <property type="molecule type" value="Genomic_DNA"/>
</dbReference>
<feature type="compositionally biased region" description="Pro residues" evidence="8">
    <location>
        <begin position="118"/>
        <end position="138"/>
    </location>
</feature>
<evidence type="ECO:0000256" key="4">
    <source>
        <dbReference type="ARBA" id="ARBA00023136"/>
    </source>
</evidence>
<dbReference type="InterPro" id="IPR036259">
    <property type="entry name" value="MFS_trans_sf"/>
</dbReference>
<reference evidence="10" key="1">
    <citation type="journal article" date="2022" name="bioRxiv">
        <title>Genomics of Preaxostyla Flagellates Illuminates Evolutionary Transitions and the Path Towards Mitochondrial Loss.</title>
        <authorList>
            <person name="Novak L.V.F."/>
            <person name="Treitli S.C."/>
            <person name="Pyrih J."/>
            <person name="Halakuc P."/>
            <person name="Pipaliya S.V."/>
            <person name="Vacek V."/>
            <person name="Brzon O."/>
            <person name="Soukal P."/>
            <person name="Eme L."/>
            <person name="Dacks J.B."/>
            <person name="Karnkowska A."/>
            <person name="Elias M."/>
            <person name="Hampl V."/>
        </authorList>
    </citation>
    <scope>NUCLEOTIDE SEQUENCE</scope>
    <source>
        <strain evidence="10">RCP-MX</strain>
    </source>
</reference>
<dbReference type="SUPFAM" id="SSF103473">
    <property type="entry name" value="MFS general substrate transporter"/>
    <property type="match status" value="2"/>
</dbReference>
<feature type="region of interest" description="Disordered" evidence="8">
    <location>
        <begin position="112"/>
        <end position="143"/>
    </location>
</feature>
<evidence type="ECO:0000256" key="3">
    <source>
        <dbReference type="ARBA" id="ARBA00022989"/>
    </source>
</evidence>
<feature type="transmembrane region" description="Helical" evidence="9">
    <location>
        <begin position="270"/>
        <end position="290"/>
    </location>
</feature>
<feature type="transmembrane region" description="Helical" evidence="9">
    <location>
        <begin position="38"/>
        <end position="59"/>
    </location>
</feature>
<evidence type="ECO:0000256" key="2">
    <source>
        <dbReference type="ARBA" id="ARBA00022692"/>
    </source>
</evidence>
<evidence type="ECO:0000256" key="6">
    <source>
        <dbReference type="ARBA" id="ARBA00040302"/>
    </source>
</evidence>
<dbReference type="InterPro" id="IPR010291">
    <property type="entry name" value="Ion_channel_UNC-93"/>
</dbReference>
<name>A0ABQ8UWE5_9EUKA</name>